<gene>
    <name evidence="2" type="ORF">HZH68_001096</name>
</gene>
<feature type="compositionally biased region" description="Polar residues" evidence="1">
    <location>
        <begin position="165"/>
        <end position="174"/>
    </location>
</feature>
<evidence type="ECO:0000313" key="3">
    <source>
        <dbReference type="Proteomes" id="UP000617340"/>
    </source>
</evidence>
<proteinExistence type="predicted"/>
<feature type="region of interest" description="Disordered" evidence="1">
    <location>
        <begin position="155"/>
        <end position="174"/>
    </location>
</feature>
<sequence>MFEKLLSTSEKYLQHEQVIVSYRHDDIILTIQKRLKAKPDSETFHICIKVPRSSYPLTAANVGNGLLQHQYVASCSAEQESRQYSKCDDIHTEYGHGIEVRKTCRRSNGSSSTNPTTKVPLIKIVHGSVTCFLEIAYNWHNSAYAAETTVQLDTRQRCQSRRSTKTTPDPVTVK</sequence>
<keyword evidence="3" id="KW-1185">Reference proteome</keyword>
<comment type="caution">
    <text evidence="2">The sequence shown here is derived from an EMBL/GenBank/DDBJ whole genome shotgun (WGS) entry which is preliminary data.</text>
</comment>
<evidence type="ECO:0000256" key="1">
    <source>
        <dbReference type="SAM" id="MobiDB-lite"/>
    </source>
</evidence>
<protein>
    <submittedName>
        <fullName evidence="2">Uncharacterized protein</fullName>
    </submittedName>
</protein>
<accession>A0A834U6K8</accession>
<evidence type="ECO:0000313" key="2">
    <source>
        <dbReference type="EMBL" id="KAF7418443.1"/>
    </source>
</evidence>
<dbReference type="Proteomes" id="UP000617340">
    <property type="component" value="Unassembled WGS sequence"/>
</dbReference>
<organism evidence="2 3">
    <name type="scientific">Vespula germanica</name>
    <name type="common">German yellow jacket</name>
    <name type="synonym">Paravespula germanica</name>
    <dbReference type="NCBI Taxonomy" id="30212"/>
    <lineage>
        <taxon>Eukaryota</taxon>
        <taxon>Metazoa</taxon>
        <taxon>Ecdysozoa</taxon>
        <taxon>Arthropoda</taxon>
        <taxon>Hexapoda</taxon>
        <taxon>Insecta</taxon>
        <taxon>Pterygota</taxon>
        <taxon>Neoptera</taxon>
        <taxon>Endopterygota</taxon>
        <taxon>Hymenoptera</taxon>
        <taxon>Apocrita</taxon>
        <taxon>Aculeata</taxon>
        <taxon>Vespoidea</taxon>
        <taxon>Vespidae</taxon>
        <taxon>Vespinae</taxon>
        <taxon>Vespula</taxon>
    </lineage>
</organism>
<name>A0A834U6K8_VESGE</name>
<dbReference type="EMBL" id="JACSDZ010000001">
    <property type="protein sequence ID" value="KAF7418443.1"/>
    <property type="molecule type" value="Genomic_DNA"/>
</dbReference>
<reference evidence="2" key="1">
    <citation type="journal article" date="2020" name="G3 (Bethesda)">
        <title>High-Quality Assemblies for Three Invasive Social Wasps from the &lt;i&gt;Vespula&lt;/i&gt; Genus.</title>
        <authorList>
            <person name="Harrop T.W.R."/>
            <person name="Guhlin J."/>
            <person name="McLaughlin G.M."/>
            <person name="Permina E."/>
            <person name="Stockwell P."/>
            <person name="Gilligan J."/>
            <person name="Le Lec M.F."/>
            <person name="Gruber M.A.M."/>
            <person name="Quinn O."/>
            <person name="Lovegrove M."/>
            <person name="Duncan E.J."/>
            <person name="Remnant E.J."/>
            <person name="Van Eeckhoven J."/>
            <person name="Graham B."/>
            <person name="Knapp R.A."/>
            <person name="Langford K.W."/>
            <person name="Kronenberg Z."/>
            <person name="Press M.O."/>
            <person name="Eacker S.M."/>
            <person name="Wilson-Rankin E.E."/>
            <person name="Purcell J."/>
            <person name="Lester P.J."/>
            <person name="Dearden P.K."/>
        </authorList>
    </citation>
    <scope>NUCLEOTIDE SEQUENCE</scope>
    <source>
        <strain evidence="2">Linc-1</strain>
    </source>
</reference>
<dbReference type="AlphaFoldDB" id="A0A834U6K8"/>